<evidence type="ECO:0000256" key="2">
    <source>
        <dbReference type="ARBA" id="ARBA00023125"/>
    </source>
</evidence>
<gene>
    <name evidence="5" type="ORF">QO011_008365</name>
</gene>
<organism evidence="5 6">
    <name type="scientific">Labrys wisconsinensis</name>
    <dbReference type="NCBI Taxonomy" id="425677"/>
    <lineage>
        <taxon>Bacteria</taxon>
        <taxon>Pseudomonadati</taxon>
        <taxon>Pseudomonadota</taxon>
        <taxon>Alphaproteobacteria</taxon>
        <taxon>Hyphomicrobiales</taxon>
        <taxon>Xanthobacteraceae</taxon>
        <taxon>Labrys</taxon>
    </lineage>
</organism>
<dbReference type="Gene3D" id="1.10.260.40">
    <property type="entry name" value="lambda repressor-like DNA-binding domains"/>
    <property type="match status" value="1"/>
</dbReference>
<accession>A0ABU0JQA0</accession>
<protein>
    <submittedName>
        <fullName evidence="5">LacI family transcriptional regulator</fullName>
    </submittedName>
</protein>
<comment type="caution">
    <text evidence="5">The sequence shown here is derived from an EMBL/GenBank/DDBJ whole genome shotgun (WGS) entry which is preliminary data.</text>
</comment>
<dbReference type="PANTHER" id="PTHR30146">
    <property type="entry name" value="LACI-RELATED TRANSCRIPTIONAL REPRESSOR"/>
    <property type="match status" value="1"/>
</dbReference>
<dbReference type="InterPro" id="IPR010982">
    <property type="entry name" value="Lambda_DNA-bd_dom_sf"/>
</dbReference>
<dbReference type="RefSeq" id="WP_307286398.1">
    <property type="nucleotide sequence ID" value="NZ_JAUSVX010000033.1"/>
</dbReference>
<dbReference type="InterPro" id="IPR028082">
    <property type="entry name" value="Peripla_BP_I"/>
</dbReference>
<dbReference type="SUPFAM" id="SSF47413">
    <property type="entry name" value="lambda repressor-like DNA-binding domains"/>
    <property type="match status" value="1"/>
</dbReference>
<dbReference type="Proteomes" id="UP001242480">
    <property type="component" value="Unassembled WGS sequence"/>
</dbReference>
<dbReference type="PROSITE" id="PS50932">
    <property type="entry name" value="HTH_LACI_2"/>
    <property type="match status" value="1"/>
</dbReference>
<keyword evidence="6" id="KW-1185">Reference proteome</keyword>
<evidence type="ECO:0000313" key="6">
    <source>
        <dbReference type="Proteomes" id="UP001242480"/>
    </source>
</evidence>
<reference evidence="5 6" key="1">
    <citation type="submission" date="2023-07" db="EMBL/GenBank/DDBJ databases">
        <title>Genomic Encyclopedia of Type Strains, Phase IV (KMG-IV): sequencing the most valuable type-strain genomes for metagenomic binning, comparative biology and taxonomic classification.</title>
        <authorList>
            <person name="Goeker M."/>
        </authorList>
    </citation>
    <scope>NUCLEOTIDE SEQUENCE [LARGE SCALE GENOMIC DNA]</scope>
    <source>
        <strain evidence="5 6">DSM 19619</strain>
    </source>
</reference>
<sequence length="340" mass="36992">MKRQKRVTIREVAADTGLALSTVSNALAGKEYVTEETRKIVNEAALRLGYRASAVARALRMNRSFALGVLIADVANPSSADFVRGVEDVAIEEKCSIFLCNTDGDEERQLWHMRTLLDRQVDGMVLISQHCSSPAVRQVLDKGTPFVLVQRRSEDHADDYVGSDNVSGIAEALRHLHELGHRRIGFVRGPADSSSARERLETYRGEARALGLDRDPGLVFAGDYTFATGLDAGRYFLGMERPPTAVLGGSDMNSLGIIEAASALKCKVPRDLSVIGLDDITLAGLKQINLTTIHLRKREMGTAAARMLMNRIRGGAGAPSAEIFPTNLVVRGTTRPPRTP</sequence>
<evidence type="ECO:0000256" key="3">
    <source>
        <dbReference type="ARBA" id="ARBA00023163"/>
    </source>
</evidence>
<proteinExistence type="predicted"/>
<dbReference type="SMART" id="SM00354">
    <property type="entry name" value="HTH_LACI"/>
    <property type="match status" value="1"/>
</dbReference>
<dbReference type="CDD" id="cd01392">
    <property type="entry name" value="HTH_LacI"/>
    <property type="match status" value="1"/>
</dbReference>
<keyword evidence="3" id="KW-0804">Transcription</keyword>
<dbReference type="PANTHER" id="PTHR30146:SF109">
    <property type="entry name" value="HTH-TYPE TRANSCRIPTIONAL REGULATOR GALS"/>
    <property type="match status" value="1"/>
</dbReference>
<keyword evidence="1" id="KW-0805">Transcription regulation</keyword>
<dbReference type="SUPFAM" id="SSF53822">
    <property type="entry name" value="Periplasmic binding protein-like I"/>
    <property type="match status" value="1"/>
</dbReference>
<dbReference type="Pfam" id="PF00356">
    <property type="entry name" value="LacI"/>
    <property type="match status" value="1"/>
</dbReference>
<dbReference type="EMBL" id="JAUSVX010000033">
    <property type="protein sequence ID" value="MDQ0475322.1"/>
    <property type="molecule type" value="Genomic_DNA"/>
</dbReference>
<evidence type="ECO:0000259" key="4">
    <source>
        <dbReference type="PROSITE" id="PS50932"/>
    </source>
</evidence>
<name>A0ABU0JQA0_9HYPH</name>
<evidence type="ECO:0000256" key="1">
    <source>
        <dbReference type="ARBA" id="ARBA00023015"/>
    </source>
</evidence>
<dbReference type="Pfam" id="PF13377">
    <property type="entry name" value="Peripla_BP_3"/>
    <property type="match status" value="1"/>
</dbReference>
<feature type="domain" description="HTH lacI-type" evidence="4">
    <location>
        <begin position="7"/>
        <end position="61"/>
    </location>
</feature>
<dbReference type="Gene3D" id="3.40.50.2300">
    <property type="match status" value="2"/>
</dbReference>
<dbReference type="CDD" id="cd06267">
    <property type="entry name" value="PBP1_LacI_sugar_binding-like"/>
    <property type="match status" value="1"/>
</dbReference>
<dbReference type="InterPro" id="IPR046335">
    <property type="entry name" value="LacI/GalR-like_sensor"/>
</dbReference>
<evidence type="ECO:0000313" key="5">
    <source>
        <dbReference type="EMBL" id="MDQ0475322.1"/>
    </source>
</evidence>
<keyword evidence="2" id="KW-0238">DNA-binding</keyword>
<dbReference type="InterPro" id="IPR000843">
    <property type="entry name" value="HTH_LacI"/>
</dbReference>